<comment type="caution">
    <text evidence="1">The sequence shown here is derived from an EMBL/GenBank/DDBJ whole genome shotgun (WGS) entry which is preliminary data.</text>
</comment>
<dbReference type="RefSeq" id="WP_236118127.1">
    <property type="nucleotide sequence ID" value="NZ_JAKGSI010000002.1"/>
</dbReference>
<organism evidence="1 2">
    <name type="scientific">Corynebacterium uropygiale</name>
    <dbReference type="NCBI Taxonomy" id="1775911"/>
    <lineage>
        <taxon>Bacteria</taxon>
        <taxon>Bacillati</taxon>
        <taxon>Actinomycetota</taxon>
        <taxon>Actinomycetes</taxon>
        <taxon>Mycobacteriales</taxon>
        <taxon>Corynebacteriaceae</taxon>
        <taxon>Corynebacterium</taxon>
    </lineage>
</organism>
<keyword evidence="2" id="KW-1185">Reference proteome</keyword>
<sequence length="198" mass="21742">MSIVTTPPTALIPAIHPYSWSESTLGGPHRAFIALSADLCMGLHALSHQGHDLVMPGRPLSLHDVGELGLSVHRAWDEAAHRIIDFARTEEGIGVRTRRIQKHIGIRLPGLQVSTYGAPPGSWLAHPYPFELLHEHIQGLLGCEPHYLLPREDLLIAFPAGHPRLAEAQRWARRQGPTLPLAALRFDGGFPARVHPDG</sequence>
<reference evidence="1" key="1">
    <citation type="submission" date="2022-01" db="EMBL/GenBank/DDBJ databases">
        <title>Corynebacterium sp. nov isolated from isolated from the feces of the greater white-fronted geese (Anser albifrons) at Poyang Lake, PR China.</title>
        <authorList>
            <person name="Liu Q."/>
        </authorList>
    </citation>
    <scope>NUCLEOTIDE SEQUENCE</scope>
    <source>
        <strain evidence="1">JCM 32435</strain>
    </source>
</reference>
<evidence type="ECO:0000313" key="2">
    <source>
        <dbReference type="Proteomes" id="UP001139336"/>
    </source>
</evidence>
<evidence type="ECO:0000313" key="1">
    <source>
        <dbReference type="EMBL" id="MCF4006316.1"/>
    </source>
</evidence>
<proteinExistence type="predicted"/>
<accession>A0A9X1QPA3</accession>
<dbReference type="AlphaFoldDB" id="A0A9X1QPA3"/>
<dbReference type="EMBL" id="JAKGSI010000002">
    <property type="protein sequence ID" value="MCF4006316.1"/>
    <property type="molecule type" value="Genomic_DNA"/>
</dbReference>
<dbReference type="Proteomes" id="UP001139336">
    <property type="component" value="Unassembled WGS sequence"/>
</dbReference>
<name>A0A9X1QPA3_9CORY</name>
<evidence type="ECO:0008006" key="3">
    <source>
        <dbReference type="Google" id="ProtNLM"/>
    </source>
</evidence>
<gene>
    <name evidence="1" type="ORF">L1O03_03865</name>
</gene>
<protein>
    <recommendedName>
        <fullName evidence="3">Glycogen debranching protein</fullName>
    </recommendedName>
</protein>